<dbReference type="PANTHER" id="PTHR43335:SF4">
    <property type="entry name" value="ABC TRANSPORTER, ATP-BINDING PROTEIN"/>
    <property type="match status" value="1"/>
</dbReference>
<dbReference type="Gene3D" id="3.40.50.300">
    <property type="entry name" value="P-loop containing nucleotide triphosphate hydrolases"/>
    <property type="match status" value="1"/>
</dbReference>
<dbReference type="SUPFAM" id="SSF52540">
    <property type="entry name" value="P-loop containing nucleoside triphosphate hydrolases"/>
    <property type="match status" value="1"/>
</dbReference>
<accession>A0A3E4M3Q5</accession>
<sequence>MNIELDNVSKNFKNQTVLENVNLKLESGKIYGLVGRNGSGKSVLLKIMTGLMEPSDGIIKYGGIPLKKGQYAKDVGIVLDCIGFMPEYTAKENLLLLAKINKKTGEERINEILKQVGLEPDSKKVYRKFSLGMKQKLAIAQAFMEEPKVLLLDEPMNALDEQSVQDMRIMFREYVNKKPAIMVITSHHKEDIEILCDQVYSIKNGYVNDAKENG</sequence>
<dbReference type="PROSITE" id="PS00211">
    <property type="entry name" value="ABC_TRANSPORTER_1"/>
    <property type="match status" value="1"/>
</dbReference>
<organism evidence="6 7">
    <name type="scientific">Agathobacter rectalis</name>
    <dbReference type="NCBI Taxonomy" id="39491"/>
    <lineage>
        <taxon>Bacteria</taxon>
        <taxon>Bacillati</taxon>
        <taxon>Bacillota</taxon>
        <taxon>Clostridia</taxon>
        <taxon>Lachnospirales</taxon>
        <taxon>Lachnospiraceae</taxon>
        <taxon>Agathobacter</taxon>
    </lineage>
</organism>
<comment type="caution">
    <text evidence="6">The sequence shown here is derived from an EMBL/GenBank/DDBJ whole genome shotgun (WGS) entry which is preliminary data.</text>
</comment>
<dbReference type="GO" id="GO:0016887">
    <property type="term" value="F:ATP hydrolysis activity"/>
    <property type="evidence" value="ECO:0007669"/>
    <property type="project" value="InterPro"/>
</dbReference>
<dbReference type="InterPro" id="IPR027417">
    <property type="entry name" value="P-loop_NTPase"/>
</dbReference>
<evidence type="ECO:0000256" key="3">
    <source>
        <dbReference type="ARBA" id="ARBA00022741"/>
    </source>
</evidence>
<dbReference type="InterPro" id="IPR003593">
    <property type="entry name" value="AAA+_ATPase"/>
</dbReference>
<dbReference type="PANTHER" id="PTHR43335">
    <property type="entry name" value="ABC TRANSPORTER, ATP-BINDING PROTEIN"/>
    <property type="match status" value="1"/>
</dbReference>
<evidence type="ECO:0000313" key="7">
    <source>
        <dbReference type="Proteomes" id="UP000261052"/>
    </source>
</evidence>
<dbReference type="CDD" id="cd03230">
    <property type="entry name" value="ABC_DR_subfamily_A"/>
    <property type="match status" value="1"/>
</dbReference>
<keyword evidence="4 6" id="KW-0067">ATP-binding</keyword>
<name>A0A3E4M3Q5_9FIRM</name>
<evidence type="ECO:0000256" key="4">
    <source>
        <dbReference type="ARBA" id="ARBA00022840"/>
    </source>
</evidence>
<keyword evidence="2" id="KW-0813">Transport</keyword>
<evidence type="ECO:0000313" key="6">
    <source>
        <dbReference type="EMBL" id="RGK44246.1"/>
    </source>
</evidence>
<evidence type="ECO:0000259" key="5">
    <source>
        <dbReference type="PROSITE" id="PS50893"/>
    </source>
</evidence>
<dbReference type="Proteomes" id="UP000261052">
    <property type="component" value="Unassembled WGS sequence"/>
</dbReference>
<evidence type="ECO:0000256" key="1">
    <source>
        <dbReference type="ARBA" id="ARBA00005417"/>
    </source>
</evidence>
<dbReference type="InterPro" id="IPR017871">
    <property type="entry name" value="ABC_transporter-like_CS"/>
</dbReference>
<dbReference type="InterPro" id="IPR003439">
    <property type="entry name" value="ABC_transporter-like_ATP-bd"/>
</dbReference>
<protein>
    <submittedName>
        <fullName evidence="6">ABC transporter ATP-binding protein</fullName>
    </submittedName>
</protein>
<comment type="similarity">
    <text evidence="1">Belongs to the ABC transporter superfamily.</text>
</comment>
<keyword evidence="3" id="KW-0547">Nucleotide-binding</keyword>
<evidence type="ECO:0000256" key="2">
    <source>
        <dbReference type="ARBA" id="ARBA00022448"/>
    </source>
</evidence>
<reference evidence="6 7" key="1">
    <citation type="submission" date="2018-08" db="EMBL/GenBank/DDBJ databases">
        <title>A genome reference for cultivated species of the human gut microbiota.</title>
        <authorList>
            <person name="Zou Y."/>
            <person name="Xue W."/>
            <person name="Luo G."/>
        </authorList>
    </citation>
    <scope>NUCLEOTIDE SEQUENCE [LARGE SCALE GENOMIC DNA]</scope>
    <source>
        <strain evidence="6 7">TF11-15AC</strain>
    </source>
</reference>
<dbReference type="GO" id="GO:0005524">
    <property type="term" value="F:ATP binding"/>
    <property type="evidence" value="ECO:0007669"/>
    <property type="project" value="UniProtKB-KW"/>
</dbReference>
<dbReference type="EMBL" id="QSQP01000004">
    <property type="protein sequence ID" value="RGK44246.1"/>
    <property type="molecule type" value="Genomic_DNA"/>
</dbReference>
<dbReference type="PROSITE" id="PS50893">
    <property type="entry name" value="ABC_TRANSPORTER_2"/>
    <property type="match status" value="1"/>
</dbReference>
<feature type="domain" description="ABC transporter" evidence="5">
    <location>
        <begin position="3"/>
        <end position="213"/>
    </location>
</feature>
<dbReference type="SMART" id="SM00382">
    <property type="entry name" value="AAA"/>
    <property type="match status" value="1"/>
</dbReference>
<proteinExistence type="inferred from homology"/>
<dbReference type="AlphaFoldDB" id="A0A3E4M3Q5"/>
<dbReference type="Pfam" id="PF00005">
    <property type="entry name" value="ABC_tran"/>
    <property type="match status" value="1"/>
</dbReference>
<gene>
    <name evidence="6" type="ORF">DXD13_04725</name>
</gene>